<dbReference type="Gene3D" id="2.120.10.30">
    <property type="entry name" value="TolB, C-terminal domain"/>
    <property type="match status" value="1"/>
</dbReference>
<gene>
    <name evidence="3" type="ORF">FKR81_33545</name>
</gene>
<protein>
    <recommendedName>
        <fullName evidence="5">WD40-like Beta Propeller Repeat</fullName>
    </recommendedName>
</protein>
<keyword evidence="4" id="KW-1185">Reference proteome</keyword>
<reference evidence="3 4" key="1">
    <citation type="submission" date="2019-07" db="EMBL/GenBank/DDBJ databases">
        <title>Lentzea xizangensis sp. nov., isolated from Qinghai-Tibetan Plateau Soils.</title>
        <authorList>
            <person name="Huang J."/>
        </authorList>
    </citation>
    <scope>NUCLEOTIDE SEQUENCE [LARGE SCALE GENOMIC DNA]</scope>
    <source>
        <strain evidence="3 4">FXJ1.1311</strain>
    </source>
</reference>
<dbReference type="SUPFAM" id="SSF82171">
    <property type="entry name" value="DPP6 N-terminal domain-like"/>
    <property type="match status" value="1"/>
</dbReference>
<dbReference type="Pfam" id="PF07676">
    <property type="entry name" value="PD40"/>
    <property type="match status" value="2"/>
</dbReference>
<dbReference type="AlphaFoldDB" id="A0A563EJD8"/>
<sequence>MSRIPATVRPAMPPSRRPDRGTKMRRLLAVGLAPVVVLSTAGVLAGLAHAEPDAAVTSRVSVATDGGQGDKKSENSELSADGRYVAFDSEATTLVPGDTNEVSDVFVRDRLTGTTTRVSVASDGSQAADDSRYPYPYSSNPSISADGRFVAFSSNATNLVEGDTNRTTDVFVHDIQTGATTRASVASGGRESWAGGFYAAISGNGRYVTFVSSGADLVPGDTNQQRDIFRHDRETGLTTRVSVSSTGGQSNGSSDYSEPVMSADGRFVAFRSWATNLVSGDTNNASDVFLRDTERETTTRISVASDGTEANELSYEPSISADGRYVAYVSAGSNLIPGDVNNAHDVFRYDRLTGTTIRISSATAVYAHFLPNGAQYPAISGDGRYVAYWSDGEGIVPDDTNKSIDVFVHDVTTGATQRVSLTATGAQTGSWPFDFLSSVTVAMSADAQYVSYNSSATDLVSGDTNGVGDIFVSSRR</sequence>
<organism evidence="3 4">
    <name type="scientific">Lentzea tibetensis</name>
    <dbReference type="NCBI Taxonomy" id="2591470"/>
    <lineage>
        <taxon>Bacteria</taxon>
        <taxon>Bacillati</taxon>
        <taxon>Actinomycetota</taxon>
        <taxon>Actinomycetes</taxon>
        <taxon>Pseudonocardiales</taxon>
        <taxon>Pseudonocardiaceae</taxon>
        <taxon>Lentzea</taxon>
    </lineage>
</organism>
<dbReference type="InterPro" id="IPR011659">
    <property type="entry name" value="WD40"/>
</dbReference>
<evidence type="ECO:0000256" key="2">
    <source>
        <dbReference type="SAM" id="MobiDB-lite"/>
    </source>
</evidence>
<evidence type="ECO:0000313" key="4">
    <source>
        <dbReference type="Proteomes" id="UP000316639"/>
    </source>
</evidence>
<feature type="region of interest" description="Disordered" evidence="2">
    <location>
        <begin position="1"/>
        <end position="21"/>
    </location>
</feature>
<proteinExistence type="inferred from homology"/>
<accession>A0A563EJD8</accession>
<evidence type="ECO:0000256" key="1">
    <source>
        <dbReference type="ARBA" id="ARBA00009820"/>
    </source>
</evidence>
<evidence type="ECO:0008006" key="5">
    <source>
        <dbReference type="Google" id="ProtNLM"/>
    </source>
</evidence>
<dbReference type="Proteomes" id="UP000316639">
    <property type="component" value="Unassembled WGS sequence"/>
</dbReference>
<dbReference type="PANTHER" id="PTHR36842">
    <property type="entry name" value="PROTEIN TOLB HOMOLOG"/>
    <property type="match status" value="1"/>
</dbReference>
<comment type="similarity">
    <text evidence="1">Belongs to the TolB family.</text>
</comment>
<dbReference type="InterPro" id="IPR011042">
    <property type="entry name" value="6-blade_b-propeller_TolB-like"/>
</dbReference>
<dbReference type="OrthoDB" id="5240813at2"/>
<name>A0A563EJD8_9PSEU</name>
<evidence type="ECO:0000313" key="3">
    <source>
        <dbReference type="EMBL" id="TWP46978.1"/>
    </source>
</evidence>
<comment type="caution">
    <text evidence="3">The sequence shown here is derived from an EMBL/GenBank/DDBJ whole genome shotgun (WGS) entry which is preliminary data.</text>
</comment>
<dbReference type="EMBL" id="VOBR01000028">
    <property type="protein sequence ID" value="TWP46978.1"/>
    <property type="molecule type" value="Genomic_DNA"/>
</dbReference>